<evidence type="ECO:0000313" key="2">
    <source>
        <dbReference type="Proteomes" id="UP001055072"/>
    </source>
</evidence>
<name>A0ACB8UFG7_9APHY</name>
<dbReference type="EMBL" id="MU274902">
    <property type="protein sequence ID" value="KAI0093019.1"/>
    <property type="molecule type" value="Genomic_DNA"/>
</dbReference>
<sequence length="462" mass="52861">MTTPIPVPPYVPLLTHAVQIDTDTPVKTFKAWFDTYGDIFKIYLFNKTSIWVSSAALCAELSNDQKFSKSIGGALVEIRALVDDGLFTAWKEEPNWGIAHRLLTPSFKMTEVKSMFPDMMDIATQLILKWERFGPDYRLNPTEDFTRLTLDTITLCSMSFRLNSFYRDDNHPFVQAMYDFLTECGRRIRRPAISDYVFPANYNKWQGDITYMNNLAQSILDKRRQRPIDKQDLLNVMLNNKDPKTGKNMTDESIINNLITFLIAGHETTSGLLSFCVYYLIKNPETMRKAQAEVDDVLSDQQLQPEDLSKFPYLTATLRETLRLGPTIAVRQVEANEDTTIGNGKYFIKKGQRVVIHLAGVHRDKAVWGEDADEFKPERMLDGKFEALPLGAWQPFGFGSRVCIGRPFAMQEATMALAMILQKFTFELADPDYELEIMQTLTVKPKNFFIHAIPRGEVYTTA</sequence>
<proteinExistence type="predicted"/>
<accession>A0ACB8UFG7</accession>
<reference evidence="1" key="1">
    <citation type="journal article" date="2021" name="Environ. Microbiol.">
        <title>Gene family expansions and transcriptome signatures uncover fungal adaptations to wood decay.</title>
        <authorList>
            <person name="Hage H."/>
            <person name="Miyauchi S."/>
            <person name="Viragh M."/>
            <person name="Drula E."/>
            <person name="Min B."/>
            <person name="Chaduli D."/>
            <person name="Navarro D."/>
            <person name="Favel A."/>
            <person name="Norest M."/>
            <person name="Lesage-Meessen L."/>
            <person name="Balint B."/>
            <person name="Merenyi Z."/>
            <person name="de Eugenio L."/>
            <person name="Morin E."/>
            <person name="Martinez A.T."/>
            <person name="Baldrian P."/>
            <person name="Stursova M."/>
            <person name="Martinez M.J."/>
            <person name="Novotny C."/>
            <person name="Magnuson J.K."/>
            <person name="Spatafora J.W."/>
            <person name="Maurice S."/>
            <person name="Pangilinan J."/>
            <person name="Andreopoulos W."/>
            <person name="LaButti K."/>
            <person name="Hundley H."/>
            <person name="Na H."/>
            <person name="Kuo A."/>
            <person name="Barry K."/>
            <person name="Lipzen A."/>
            <person name="Henrissat B."/>
            <person name="Riley R."/>
            <person name="Ahrendt S."/>
            <person name="Nagy L.G."/>
            <person name="Grigoriev I.V."/>
            <person name="Martin F."/>
            <person name="Rosso M.N."/>
        </authorList>
    </citation>
    <scope>NUCLEOTIDE SEQUENCE</scope>
    <source>
        <strain evidence="1">CBS 384.51</strain>
    </source>
</reference>
<organism evidence="1 2">
    <name type="scientific">Irpex rosettiformis</name>
    <dbReference type="NCBI Taxonomy" id="378272"/>
    <lineage>
        <taxon>Eukaryota</taxon>
        <taxon>Fungi</taxon>
        <taxon>Dikarya</taxon>
        <taxon>Basidiomycota</taxon>
        <taxon>Agaricomycotina</taxon>
        <taxon>Agaricomycetes</taxon>
        <taxon>Polyporales</taxon>
        <taxon>Irpicaceae</taxon>
        <taxon>Irpex</taxon>
    </lineage>
</organism>
<protein>
    <submittedName>
        <fullName evidence="1">Cytochrome P450</fullName>
    </submittedName>
</protein>
<gene>
    <name evidence="1" type="ORF">BDY19DRAFT_921557</name>
</gene>
<evidence type="ECO:0000313" key="1">
    <source>
        <dbReference type="EMBL" id="KAI0093019.1"/>
    </source>
</evidence>
<comment type="caution">
    <text evidence="1">The sequence shown here is derived from an EMBL/GenBank/DDBJ whole genome shotgun (WGS) entry which is preliminary data.</text>
</comment>
<keyword evidence="2" id="KW-1185">Reference proteome</keyword>
<dbReference type="Proteomes" id="UP001055072">
    <property type="component" value="Unassembled WGS sequence"/>
</dbReference>